<dbReference type="SUPFAM" id="SSF46785">
    <property type="entry name" value="Winged helix' DNA-binding domain"/>
    <property type="match status" value="1"/>
</dbReference>
<keyword evidence="1" id="KW-0614">Plasmid</keyword>
<name>M0LVX7_NATLA</name>
<dbReference type="AlphaFoldDB" id="M0LVX7"/>
<sequence>MNPTLLPLALLEANDEEPVEGITRFQKLVFLFDREIHEEEDIYQFRPDKYGPFSKRLYDDLDWLVEEGLVERDTTKSPFGNDTQRYKLTSKGKRALQRARDEGQLEFDEQQLSNIKDDYNDQNLWNLLETVYEKYPRMAKNSKLNI</sequence>
<accession>M0LVX7</accession>
<dbReference type="GeneID" id="30923586"/>
<evidence type="ECO:0000313" key="2">
    <source>
        <dbReference type="EMBL" id="EMA37611.1"/>
    </source>
</evidence>
<dbReference type="EMBL" id="AOLZ01000010">
    <property type="protein sequence ID" value="EMA37611.1"/>
    <property type="molecule type" value="Genomic_DNA"/>
</dbReference>
<proteinExistence type="predicted"/>
<dbReference type="eggNOG" id="arCOG00724">
    <property type="taxonomic scope" value="Archaea"/>
</dbReference>
<geneLocation type="plasmid" evidence="4">
    <name>phlaj5i</name>
</geneLocation>
<dbReference type="InterPro" id="IPR036388">
    <property type="entry name" value="WH-like_DNA-bd_sf"/>
</dbReference>
<dbReference type="Gene3D" id="1.10.10.10">
    <property type="entry name" value="Winged helix-like DNA-binding domain superfamily/Winged helix DNA-binding domain"/>
    <property type="match status" value="1"/>
</dbReference>
<evidence type="ECO:0000313" key="4">
    <source>
        <dbReference type="Proteomes" id="UP000186547"/>
    </source>
</evidence>
<reference evidence="1 4" key="1">
    <citation type="journal article" date="2011" name="J. Bacteriol.">
        <title>Genome sequence of Halobiforma lacisalsi AJ5, an extremely halophilic archaeon which harbors a bop gene.</title>
        <authorList>
            <person name="Jiang X."/>
            <person name="Wang S."/>
            <person name="Cheng H."/>
            <person name="Huo Y."/>
            <person name="Zhang X."/>
            <person name="Zhu X."/>
            <person name="Han X."/>
            <person name="Ni P."/>
            <person name="Wu M."/>
        </authorList>
    </citation>
    <scope>NUCLEOTIDE SEQUENCE [LARGE SCALE GENOMIC DNA]</scope>
    <source>
        <strain evidence="1 4">AJ5</strain>
        <plasmid evidence="1">pHLAJ5I</plasmid>
        <plasmid evidence="4">phlaj5i</plasmid>
    </source>
</reference>
<organism evidence="2 3">
    <name type="scientific">Natronobacterium lacisalsi AJ5</name>
    <dbReference type="NCBI Taxonomy" id="358396"/>
    <lineage>
        <taxon>Archaea</taxon>
        <taxon>Methanobacteriati</taxon>
        <taxon>Methanobacteriota</taxon>
        <taxon>Stenosarchaea group</taxon>
        <taxon>Halobacteria</taxon>
        <taxon>Halobacteriales</taxon>
        <taxon>Natrialbaceae</taxon>
        <taxon>Natronobacterium</taxon>
    </lineage>
</organism>
<keyword evidence="3" id="KW-1185">Reference proteome</keyword>
<dbReference type="KEGG" id="hlc:CHINAEXTREME20640"/>
<reference evidence="1" key="3">
    <citation type="submission" date="2017-01" db="EMBL/GenBank/DDBJ databases">
        <authorList>
            <person name="Mah S.A."/>
            <person name="Swanson W.J."/>
            <person name="Moy G.W."/>
            <person name="Vacquier V.D."/>
        </authorList>
    </citation>
    <scope>NUCLEOTIDE SEQUENCE</scope>
    <source>
        <strain evidence="1">AJ5</strain>
        <plasmid evidence="1">pHLAJ5I</plasmid>
    </source>
</reference>
<dbReference type="RefSeq" id="WP_007139900.1">
    <property type="nucleotide sequence ID" value="NZ_AOLZ01000010.1"/>
</dbReference>
<dbReference type="EMBL" id="CP019286">
    <property type="protein sequence ID" value="APX00219.1"/>
    <property type="molecule type" value="Genomic_DNA"/>
</dbReference>
<reference evidence="2 3" key="2">
    <citation type="journal article" date="2014" name="PLoS Genet.">
        <title>Phylogenetically driven sequencing of extremely halophilic archaea reveals strategies for static and dynamic osmo-response.</title>
        <authorList>
            <person name="Becker E.A."/>
            <person name="Seitzer P.M."/>
            <person name="Tritt A."/>
            <person name="Larsen D."/>
            <person name="Krusor M."/>
            <person name="Yao A.I."/>
            <person name="Wu D."/>
            <person name="Madern D."/>
            <person name="Eisen J.A."/>
            <person name="Darling A.E."/>
            <person name="Facciotti M.T."/>
        </authorList>
    </citation>
    <scope>NUCLEOTIDE SEQUENCE [LARGE SCALE GENOMIC DNA]</scope>
    <source>
        <strain evidence="2 3">AJ5</strain>
    </source>
</reference>
<evidence type="ECO:0000313" key="3">
    <source>
        <dbReference type="Proteomes" id="UP000011555"/>
    </source>
</evidence>
<gene>
    <name evidence="2" type="ORF">C445_00691</name>
    <name evidence="1" type="ORF">CHINAEXTREME_20640</name>
</gene>
<protein>
    <submittedName>
        <fullName evidence="1">PadR family transcriptional regulator</fullName>
    </submittedName>
    <submittedName>
        <fullName evidence="2">Transcriptional regulator padr-like family protein</fullName>
    </submittedName>
</protein>
<geneLocation type="plasmid" evidence="1">
    <name>pHLAJ5I</name>
</geneLocation>
<dbReference type="Proteomes" id="UP000011555">
    <property type="component" value="Unassembled WGS sequence"/>
</dbReference>
<dbReference type="Proteomes" id="UP000186547">
    <property type="component" value="Plasmid pHLAJ5I"/>
</dbReference>
<evidence type="ECO:0000313" key="1">
    <source>
        <dbReference type="EMBL" id="APX00219.1"/>
    </source>
</evidence>
<dbReference type="InterPro" id="IPR036390">
    <property type="entry name" value="WH_DNA-bd_sf"/>
</dbReference>